<dbReference type="Gene3D" id="3.20.20.370">
    <property type="entry name" value="Glycoside hydrolase/deacetylase"/>
    <property type="match status" value="1"/>
</dbReference>
<dbReference type="InterPro" id="IPR028994">
    <property type="entry name" value="Integrin_alpha_N"/>
</dbReference>
<sequence>MRLILTALFMTLAFVFGGVLSAQTNSLTYLDEFLDPYYPGIDFPKLTTPQWLGEPGVDAVVTLGMDDMRDTGKYEAYLRPILDRLKAIDGRAAVSIMTCEVDPNDPQLQTWLAEGLSLETHTVDHPCPCLQGSDFAKAKSTYDRCVDVMFAIPGNHPVAFRFPCMDSKNTPSPRAFAEIVSATTDKGNFLQASSSVECLFTPADPILPKSITLDEDGQERFRRYLPFASFVNKVENYPYPYVVGKTCWEFPCTVPDDWHGQNIQQPYNPKTVDDLLIAIDATVIKKGIANIVFHPHNWLRPDQMVTVIDRVNAKYGKRVKFLTFKECMQRINQNLLAGHPIRSAAGNDNGVRILDLNQDGFLDVLIGNEEHQVARVWQPNTNQWSDIEFASAGRGVQFVDNSNPGHCVDLGVRFGRLSSRATVSMLVNNEREQAIYDFVDGKFMRVVLPSELSDVRTSSSGIDQGIRLRDLDGDGLSEIIIANPDTKRILKLGETGVWEKSESPMPAAIVDDRGQDNGVRFVDLNRDGHDDLIVSNGKESSIRLYDSTIGGFAPQSNHMPDLPRIVRESTNNGVWFAEDHLWVQNEDTSRLPDGIDRRSFSQLLGESEEQLD</sequence>
<accession>A0A5C6EK80</accession>
<dbReference type="RefSeq" id="WP_146459889.1">
    <property type="nucleotide sequence ID" value="NZ_SJPW01000006.1"/>
</dbReference>
<keyword evidence="4" id="KW-1185">Reference proteome</keyword>
<protein>
    <submittedName>
        <fullName evidence="3">FG-GAP repeat protein</fullName>
    </submittedName>
</protein>
<dbReference type="AlphaFoldDB" id="A0A5C6EK80"/>
<name>A0A5C6EK80_9BACT</name>
<evidence type="ECO:0000313" key="3">
    <source>
        <dbReference type="EMBL" id="TWU48507.1"/>
    </source>
</evidence>
<gene>
    <name evidence="3" type="ORF">Poly51_44070</name>
</gene>
<proteinExistence type="predicted"/>
<evidence type="ECO:0000256" key="1">
    <source>
        <dbReference type="ARBA" id="ARBA00022729"/>
    </source>
</evidence>
<dbReference type="Pfam" id="PF13517">
    <property type="entry name" value="FG-GAP_3"/>
    <property type="match status" value="1"/>
</dbReference>
<dbReference type="OrthoDB" id="230287at2"/>
<dbReference type="Proteomes" id="UP000318288">
    <property type="component" value="Unassembled WGS sequence"/>
</dbReference>
<dbReference type="Gene3D" id="2.130.10.130">
    <property type="entry name" value="Integrin alpha, N-terminal"/>
    <property type="match status" value="1"/>
</dbReference>
<reference evidence="3 4" key="1">
    <citation type="submission" date="2019-02" db="EMBL/GenBank/DDBJ databases">
        <title>Deep-cultivation of Planctomycetes and their phenomic and genomic characterization uncovers novel biology.</title>
        <authorList>
            <person name="Wiegand S."/>
            <person name="Jogler M."/>
            <person name="Boedeker C."/>
            <person name="Pinto D."/>
            <person name="Vollmers J."/>
            <person name="Rivas-Marin E."/>
            <person name="Kohn T."/>
            <person name="Peeters S.H."/>
            <person name="Heuer A."/>
            <person name="Rast P."/>
            <person name="Oberbeckmann S."/>
            <person name="Bunk B."/>
            <person name="Jeske O."/>
            <person name="Meyerdierks A."/>
            <person name="Storesund J.E."/>
            <person name="Kallscheuer N."/>
            <person name="Luecker S."/>
            <person name="Lage O.M."/>
            <person name="Pohl T."/>
            <person name="Merkel B.J."/>
            <person name="Hornburger P."/>
            <person name="Mueller R.-W."/>
            <person name="Bruemmer F."/>
            <person name="Labrenz M."/>
            <person name="Spormann A.M."/>
            <person name="Op Den Camp H."/>
            <person name="Overmann J."/>
            <person name="Amann R."/>
            <person name="Jetten M.S.M."/>
            <person name="Mascher T."/>
            <person name="Medema M.H."/>
            <person name="Devos D.P."/>
            <person name="Kaster A.-K."/>
            <person name="Ovreas L."/>
            <person name="Rohde M."/>
            <person name="Galperin M.Y."/>
            <person name="Jogler C."/>
        </authorList>
    </citation>
    <scope>NUCLEOTIDE SEQUENCE [LARGE SCALE GENOMIC DNA]</scope>
    <source>
        <strain evidence="3 4">Poly51</strain>
    </source>
</reference>
<dbReference type="SUPFAM" id="SSF88713">
    <property type="entry name" value="Glycoside hydrolase/deacetylase"/>
    <property type="match status" value="1"/>
</dbReference>
<dbReference type="SUPFAM" id="SSF69318">
    <property type="entry name" value="Integrin alpha N-terminal domain"/>
    <property type="match status" value="1"/>
</dbReference>
<dbReference type="EMBL" id="SJPW01000006">
    <property type="protein sequence ID" value="TWU48507.1"/>
    <property type="molecule type" value="Genomic_DNA"/>
</dbReference>
<keyword evidence="1" id="KW-0732">Signal</keyword>
<evidence type="ECO:0000313" key="4">
    <source>
        <dbReference type="Proteomes" id="UP000318288"/>
    </source>
</evidence>
<dbReference type="Pfam" id="PF01522">
    <property type="entry name" value="Polysacc_deac_1"/>
    <property type="match status" value="1"/>
</dbReference>
<dbReference type="GO" id="GO:0005975">
    <property type="term" value="P:carbohydrate metabolic process"/>
    <property type="evidence" value="ECO:0007669"/>
    <property type="project" value="InterPro"/>
</dbReference>
<dbReference type="InterPro" id="IPR013517">
    <property type="entry name" value="FG-GAP"/>
</dbReference>
<comment type="caution">
    <text evidence="3">The sequence shown here is derived from an EMBL/GenBank/DDBJ whole genome shotgun (WGS) entry which is preliminary data.</text>
</comment>
<feature type="domain" description="NodB homology" evidence="2">
    <location>
        <begin position="60"/>
        <end position="165"/>
    </location>
</feature>
<evidence type="ECO:0000259" key="2">
    <source>
        <dbReference type="Pfam" id="PF01522"/>
    </source>
</evidence>
<organism evidence="3 4">
    <name type="scientific">Rubripirellula tenax</name>
    <dbReference type="NCBI Taxonomy" id="2528015"/>
    <lineage>
        <taxon>Bacteria</taxon>
        <taxon>Pseudomonadati</taxon>
        <taxon>Planctomycetota</taxon>
        <taxon>Planctomycetia</taxon>
        <taxon>Pirellulales</taxon>
        <taxon>Pirellulaceae</taxon>
        <taxon>Rubripirellula</taxon>
    </lineage>
</organism>
<dbReference type="InterPro" id="IPR002509">
    <property type="entry name" value="NODB_dom"/>
</dbReference>
<dbReference type="GO" id="GO:0016810">
    <property type="term" value="F:hydrolase activity, acting on carbon-nitrogen (but not peptide) bonds"/>
    <property type="evidence" value="ECO:0007669"/>
    <property type="project" value="InterPro"/>
</dbReference>
<dbReference type="InterPro" id="IPR011330">
    <property type="entry name" value="Glyco_hydro/deAcase_b/a-brl"/>
</dbReference>